<dbReference type="EC" id="2.7.7.65" evidence="3"/>
<accession>A0A2X2EVF4</accession>
<name>A0A2X2EVF4_PSELU</name>
<sequence>MPDPHEISKRASRWPSQRLALGFVILVCLSLFSLDIWQALRGRGERLQEAEVATSNLARSLAQHADDTVEEVDIVLAGIAERLAWDGIEETNRVRMKAWLQDRINALPQLHGLFIYDQDGRWIVTSNSQDPVNINNGDREYFAYHRTHKDLGPHIGPVIRSRTTNELVIPVSRRINHPDGRFAGVALATLRVEYFNRFYADFDIDQQGTIFLALHDGTILVRRPFDEALIGKSLAKGRIFSELLPVSATGTGMVKSIVDGVERMSAYRKMDKYPLVVMAAVSKEAALASWYKDMSRSFITGILLIAVAGFGLALIRQIRIDLETERALRESHHALEKMAMEDSLTGLANRRQFDMALKAEISRARRAQTSLGIIMIDIDHFKRYNDLYGHPAGDECIKAVAEAVLSCTRRAVDLAVRYGGEEITVLLPDTDDAGTHQVAENMLNAVRKLAILHEGNENGRIVTISAGVFSCVPKGRGATSQHLIKSADEALYAAKAAGRDRVYPPLSKM</sequence>
<dbReference type="CDD" id="cd01949">
    <property type="entry name" value="GGDEF"/>
    <property type="match status" value="1"/>
</dbReference>
<protein>
    <recommendedName>
        <fullName evidence="3">diguanylate cyclase</fullName>
        <ecNumber evidence="3">2.7.7.65</ecNumber>
    </recommendedName>
</protein>
<dbReference type="GO" id="GO:0043709">
    <property type="term" value="P:cell adhesion involved in single-species biofilm formation"/>
    <property type="evidence" value="ECO:0007669"/>
    <property type="project" value="TreeGrafter"/>
</dbReference>
<gene>
    <name evidence="7" type="primary">cph2_13</name>
    <name evidence="7" type="ORF">NCTC11842_04444</name>
</gene>
<keyword evidence="5" id="KW-0472">Membrane</keyword>
<dbReference type="NCBIfam" id="TIGR00254">
    <property type="entry name" value="GGDEF"/>
    <property type="match status" value="1"/>
</dbReference>
<comment type="cofactor">
    <cofactor evidence="1">
        <name>Mg(2+)</name>
        <dbReference type="ChEBI" id="CHEBI:18420"/>
    </cofactor>
</comment>
<dbReference type="CDD" id="cd12914">
    <property type="entry name" value="PDC1_DGC_like"/>
    <property type="match status" value="1"/>
</dbReference>
<keyword evidence="5" id="KW-1133">Transmembrane helix</keyword>
<dbReference type="GO" id="GO:1902201">
    <property type="term" value="P:negative regulation of bacterial-type flagellum-dependent cell motility"/>
    <property type="evidence" value="ECO:0007669"/>
    <property type="project" value="TreeGrafter"/>
</dbReference>
<keyword evidence="5" id="KW-0812">Transmembrane</keyword>
<dbReference type="GO" id="GO:0052621">
    <property type="term" value="F:diguanylate cyclase activity"/>
    <property type="evidence" value="ECO:0007669"/>
    <property type="project" value="UniProtKB-EC"/>
</dbReference>
<dbReference type="Gene3D" id="3.30.70.270">
    <property type="match status" value="1"/>
</dbReference>
<dbReference type="Pfam" id="PF00990">
    <property type="entry name" value="GGDEF"/>
    <property type="match status" value="1"/>
</dbReference>
<dbReference type="PROSITE" id="PS50887">
    <property type="entry name" value="GGDEF"/>
    <property type="match status" value="1"/>
</dbReference>
<dbReference type="InterPro" id="IPR029787">
    <property type="entry name" value="Nucleotide_cyclase"/>
</dbReference>
<dbReference type="Pfam" id="PF22588">
    <property type="entry name" value="dCache_1_like"/>
    <property type="match status" value="1"/>
</dbReference>
<dbReference type="CDD" id="cd12915">
    <property type="entry name" value="PDC2_DGC_like"/>
    <property type="match status" value="1"/>
</dbReference>
<dbReference type="GO" id="GO:0005886">
    <property type="term" value="C:plasma membrane"/>
    <property type="evidence" value="ECO:0007669"/>
    <property type="project" value="UniProtKB-SubCell"/>
</dbReference>
<evidence type="ECO:0000256" key="1">
    <source>
        <dbReference type="ARBA" id="ARBA00001946"/>
    </source>
</evidence>
<evidence type="ECO:0000259" key="6">
    <source>
        <dbReference type="PROSITE" id="PS50887"/>
    </source>
</evidence>
<dbReference type="InterPro" id="IPR054327">
    <property type="entry name" value="His-kinase-like_sensor"/>
</dbReference>
<evidence type="ECO:0000256" key="3">
    <source>
        <dbReference type="ARBA" id="ARBA00012528"/>
    </source>
</evidence>
<evidence type="ECO:0000256" key="2">
    <source>
        <dbReference type="ARBA" id="ARBA00004533"/>
    </source>
</evidence>
<dbReference type="SMART" id="SM00267">
    <property type="entry name" value="GGDEF"/>
    <property type="match status" value="1"/>
</dbReference>
<dbReference type="PANTHER" id="PTHR45138:SF9">
    <property type="entry name" value="DIGUANYLATE CYCLASE DGCM-RELATED"/>
    <property type="match status" value="1"/>
</dbReference>
<dbReference type="Gene3D" id="3.30.450.20">
    <property type="entry name" value="PAS domain"/>
    <property type="match status" value="2"/>
</dbReference>
<comment type="catalytic activity">
    <reaction evidence="4">
        <text>2 GTP = 3',3'-c-di-GMP + 2 diphosphate</text>
        <dbReference type="Rhea" id="RHEA:24898"/>
        <dbReference type="ChEBI" id="CHEBI:33019"/>
        <dbReference type="ChEBI" id="CHEBI:37565"/>
        <dbReference type="ChEBI" id="CHEBI:58805"/>
        <dbReference type="EC" id="2.7.7.65"/>
    </reaction>
</comment>
<dbReference type="FunFam" id="3.30.70.270:FF:000001">
    <property type="entry name" value="Diguanylate cyclase domain protein"/>
    <property type="match status" value="1"/>
</dbReference>
<dbReference type="InterPro" id="IPR050469">
    <property type="entry name" value="Diguanylate_Cyclase"/>
</dbReference>
<dbReference type="EMBL" id="UAUF01000014">
    <property type="protein sequence ID" value="SPZ12409.1"/>
    <property type="molecule type" value="Genomic_DNA"/>
</dbReference>
<dbReference type="InterPro" id="IPR000160">
    <property type="entry name" value="GGDEF_dom"/>
</dbReference>
<dbReference type="AlphaFoldDB" id="A0A2X2EVF4"/>
<proteinExistence type="predicted"/>
<dbReference type="SUPFAM" id="SSF55073">
    <property type="entry name" value="Nucleotide cyclase"/>
    <property type="match status" value="1"/>
</dbReference>
<evidence type="ECO:0000256" key="4">
    <source>
        <dbReference type="ARBA" id="ARBA00034247"/>
    </source>
</evidence>
<evidence type="ECO:0000313" key="8">
    <source>
        <dbReference type="Proteomes" id="UP000250443"/>
    </source>
</evidence>
<reference evidence="7 8" key="1">
    <citation type="submission" date="2018-06" db="EMBL/GenBank/DDBJ databases">
        <authorList>
            <consortium name="Pathogen Informatics"/>
            <person name="Doyle S."/>
        </authorList>
    </citation>
    <scope>NUCLEOTIDE SEQUENCE [LARGE SCALE GENOMIC DNA]</scope>
    <source>
        <strain evidence="7 8">NCTC11842</strain>
    </source>
</reference>
<feature type="domain" description="GGDEF" evidence="6">
    <location>
        <begin position="369"/>
        <end position="507"/>
    </location>
</feature>
<evidence type="ECO:0000313" key="7">
    <source>
        <dbReference type="EMBL" id="SPZ12409.1"/>
    </source>
</evidence>
<dbReference type="RefSeq" id="WP_010796188.1">
    <property type="nucleotide sequence ID" value="NZ_FQYS01000004.1"/>
</dbReference>
<comment type="subcellular location">
    <subcellularLocation>
        <location evidence="2">Cell inner membrane</location>
    </subcellularLocation>
</comment>
<dbReference type="PANTHER" id="PTHR45138">
    <property type="entry name" value="REGULATORY COMPONENTS OF SENSORY TRANSDUCTION SYSTEM"/>
    <property type="match status" value="1"/>
</dbReference>
<dbReference type="Proteomes" id="UP000250443">
    <property type="component" value="Unassembled WGS sequence"/>
</dbReference>
<feature type="transmembrane region" description="Helical" evidence="5">
    <location>
        <begin position="297"/>
        <end position="315"/>
    </location>
</feature>
<organism evidence="7 8">
    <name type="scientific">Pseudomonas luteola</name>
    <dbReference type="NCBI Taxonomy" id="47886"/>
    <lineage>
        <taxon>Bacteria</taxon>
        <taxon>Pseudomonadati</taxon>
        <taxon>Pseudomonadota</taxon>
        <taxon>Gammaproteobacteria</taxon>
        <taxon>Pseudomonadales</taxon>
        <taxon>Pseudomonadaceae</taxon>
        <taxon>Pseudomonas</taxon>
    </lineage>
</organism>
<feature type="transmembrane region" description="Helical" evidence="5">
    <location>
        <begin position="20"/>
        <end position="37"/>
    </location>
</feature>
<dbReference type="InterPro" id="IPR043128">
    <property type="entry name" value="Rev_trsase/Diguanyl_cyclase"/>
</dbReference>
<evidence type="ECO:0000256" key="5">
    <source>
        <dbReference type="SAM" id="Phobius"/>
    </source>
</evidence>